<keyword evidence="8" id="KW-1185">Reference proteome</keyword>
<dbReference type="EC" id="5.2.1.8" evidence="2 5"/>
<evidence type="ECO:0000313" key="7">
    <source>
        <dbReference type="EMBL" id="CEM06696.1"/>
    </source>
</evidence>
<evidence type="ECO:0000256" key="3">
    <source>
        <dbReference type="ARBA" id="ARBA00023110"/>
    </source>
</evidence>
<dbReference type="Pfam" id="PF00254">
    <property type="entry name" value="FKBP_C"/>
    <property type="match status" value="1"/>
</dbReference>
<reference evidence="7 8" key="1">
    <citation type="submission" date="2014-11" db="EMBL/GenBank/DDBJ databases">
        <authorList>
            <person name="Zhu J."/>
            <person name="Qi W."/>
            <person name="Song R."/>
        </authorList>
    </citation>
    <scope>NUCLEOTIDE SEQUENCE [LARGE SCALE GENOMIC DNA]</scope>
</reference>
<protein>
    <recommendedName>
        <fullName evidence="2 5">peptidylprolyl isomerase</fullName>
        <ecNumber evidence="2 5">5.2.1.8</ecNumber>
    </recommendedName>
</protein>
<dbReference type="AlphaFoldDB" id="A0A0G4F4Q0"/>
<name>A0A0G4F4Q0_VITBC</name>
<evidence type="ECO:0000256" key="4">
    <source>
        <dbReference type="ARBA" id="ARBA00023235"/>
    </source>
</evidence>
<keyword evidence="4 5" id="KW-0413">Isomerase</keyword>
<dbReference type="VEuPathDB" id="CryptoDB:Vbra_21179"/>
<dbReference type="OrthoDB" id="1902587at2759"/>
<gene>
    <name evidence="7" type="ORF">Vbra_21179</name>
</gene>
<dbReference type="PANTHER" id="PTHR43811">
    <property type="entry name" value="FKBP-TYPE PEPTIDYL-PROLYL CIS-TRANS ISOMERASE FKPA"/>
    <property type="match status" value="1"/>
</dbReference>
<dbReference type="FunFam" id="3.10.50.40:FF:000006">
    <property type="entry name" value="Peptidyl-prolyl cis-trans isomerase"/>
    <property type="match status" value="1"/>
</dbReference>
<evidence type="ECO:0000256" key="5">
    <source>
        <dbReference type="PROSITE-ProRule" id="PRU00277"/>
    </source>
</evidence>
<dbReference type="Gene3D" id="3.10.50.40">
    <property type="match status" value="1"/>
</dbReference>
<dbReference type="GO" id="GO:0003755">
    <property type="term" value="F:peptidyl-prolyl cis-trans isomerase activity"/>
    <property type="evidence" value="ECO:0007669"/>
    <property type="project" value="UniProtKB-KW"/>
</dbReference>
<evidence type="ECO:0000256" key="1">
    <source>
        <dbReference type="ARBA" id="ARBA00000971"/>
    </source>
</evidence>
<comment type="catalytic activity">
    <reaction evidence="1 5">
        <text>[protein]-peptidylproline (omega=180) = [protein]-peptidylproline (omega=0)</text>
        <dbReference type="Rhea" id="RHEA:16237"/>
        <dbReference type="Rhea" id="RHEA-COMP:10747"/>
        <dbReference type="Rhea" id="RHEA-COMP:10748"/>
        <dbReference type="ChEBI" id="CHEBI:83833"/>
        <dbReference type="ChEBI" id="CHEBI:83834"/>
        <dbReference type="EC" id="5.2.1.8"/>
    </reaction>
</comment>
<dbReference type="PANTHER" id="PTHR43811:SF19">
    <property type="entry name" value="39 KDA FK506-BINDING NUCLEAR PROTEIN"/>
    <property type="match status" value="1"/>
</dbReference>
<dbReference type="PROSITE" id="PS50059">
    <property type="entry name" value="FKBP_PPIASE"/>
    <property type="match status" value="1"/>
</dbReference>
<evidence type="ECO:0000259" key="6">
    <source>
        <dbReference type="PROSITE" id="PS50059"/>
    </source>
</evidence>
<dbReference type="EMBL" id="CDMY01000369">
    <property type="protein sequence ID" value="CEM06696.1"/>
    <property type="molecule type" value="Genomic_DNA"/>
</dbReference>
<organism evidence="7 8">
    <name type="scientific">Vitrella brassicaformis (strain CCMP3155)</name>
    <dbReference type="NCBI Taxonomy" id="1169540"/>
    <lineage>
        <taxon>Eukaryota</taxon>
        <taxon>Sar</taxon>
        <taxon>Alveolata</taxon>
        <taxon>Colpodellida</taxon>
        <taxon>Vitrellaceae</taxon>
        <taxon>Vitrella</taxon>
    </lineage>
</organism>
<proteinExistence type="predicted"/>
<evidence type="ECO:0000313" key="8">
    <source>
        <dbReference type="Proteomes" id="UP000041254"/>
    </source>
</evidence>
<dbReference type="PhylomeDB" id="A0A0G4F4Q0"/>
<keyword evidence="3 5" id="KW-0697">Rotamase</keyword>
<dbReference type="InParanoid" id="A0A0G4F4Q0"/>
<dbReference type="SUPFAM" id="SSF54534">
    <property type="entry name" value="FKBP-like"/>
    <property type="match status" value="1"/>
</dbReference>
<evidence type="ECO:0000256" key="2">
    <source>
        <dbReference type="ARBA" id="ARBA00013194"/>
    </source>
</evidence>
<dbReference type="InterPro" id="IPR046357">
    <property type="entry name" value="PPIase_dom_sf"/>
</dbReference>
<dbReference type="STRING" id="1169540.A0A0G4F4Q0"/>
<sequence length="202" mass="21939">MVKLALRVICAGACFGTLAYAFLPPTARQPTLRTSLHASSTDQPDQPRRRFFESAAGSALIGGGALVTQHILLAPRSVAMAQDVPPGFEKSASGLMYQVVEAGSGGKPNQNQKVRVDYTGWLDNFESDKKFDSSVDRRRPFEFFAGGGQVIKGWDEAILSMQVGEKRRLIIPPELGYGKRGAGRVIPPDATLYFEVKLLALL</sequence>
<feature type="domain" description="PPIase FKBP-type" evidence="6">
    <location>
        <begin position="111"/>
        <end position="202"/>
    </location>
</feature>
<accession>A0A0G4F4Q0</accession>
<dbReference type="InterPro" id="IPR001179">
    <property type="entry name" value="PPIase_FKBP_dom"/>
</dbReference>
<dbReference type="Proteomes" id="UP000041254">
    <property type="component" value="Unassembled WGS sequence"/>
</dbReference>